<organism evidence="2 3">
    <name type="scientific">Strongylus vulgaris</name>
    <name type="common">Blood worm</name>
    <dbReference type="NCBI Taxonomy" id="40348"/>
    <lineage>
        <taxon>Eukaryota</taxon>
        <taxon>Metazoa</taxon>
        <taxon>Ecdysozoa</taxon>
        <taxon>Nematoda</taxon>
        <taxon>Chromadorea</taxon>
        <taxon>Rhabditida</taxon>
        <taxon>Rhabditina</taxon>
        <taxon>Rhabditomorpha</taxon>
        <taxon>Strongyloidea</taxon>
        <taxon>Strongylidae</taxon>
        <taxon>Strongylus</taxon>
    </lineage>
</organism>
<evidence type="ECO:0008006" key="4">
    <source>
        <dbReference type="Google" id="ProtNLM"/>
    </source>
</evidence>
<gene>
    <name evidence="2" type="ORF">SVUK_LOCUS9977</name>
</gene>
<protein>
    <recommendedName>
        <fullName evidence="4">SCP domain-containing protein</fullName>
    </recommendedName>
</protein>
<evidence type="ECO:0000256" key="1">
    <source>
        <dbReference type="SAM" id="SignalP"/>
    </source>
</evidence>
<dbReference type="InterPro" id="IPR035940">
    <property type="entry name" value="CAP_sf"/>
</dbReference>
<keyword evidence="1" id="KW-0732">Signal</keyword>
<dbReference type="Gene3D" id="3.40.33.10">
    <property type="entry name" value="CAP"/>
    <property type="match status" value="1"/>
</dbReference>
<dbReference type="EMBL" id="UYYB01094802">
    <property type="protein sequence ID" value="VDM74979.1"/>
    <property type="molecule type" value="Genomic_DNA"/>
</dbReference>
<dbReference type="AlphaFoldDB" id="A0A3P7J5C8"/>
<sequence length="225" mass="24901">MHRLPALVLLLNCVSWSFQTCDPNSTLSTKAVDLHNDVRKAVATGTYGPKSQTMFRVSYDCTNDGLALAVIGDDCRRNKAVDLTPLGKATSFIKERTSSTTMNDNTAATYYQYAVEDWIDAVDTLSDATYNDEIPEEFANSYDCTNDGLALAIIGDDCRRNKAVDLTPLGKATSFIKERTSSTTMNDNTAATYYQYAVEDWIDAVDTLTDATYNDEIPEEFANVR</sequence>
<name>A0A3P7J5C8_STRVU</name>
<evidence type="ECO:0000313" key="2">
    <source>
        <dbReference type="EMBL" id="VDM74979.1"/>
    </source>
</evidence>
<reference evidence="2 3" key="1">
    <citation type="submission" date="2018-11" db="EMBL/GenBank/DDBJ databases">
        <authorList>
            <consortium name="Pathogen Informatics"/>
        </authorList>
    </citation>
    <scope>NUCLEOTIDE SEQUENCE [LARGE SCALE GENOMIC DNA]</scope>
</reference>
<keyword evidence="3" id="KW-1185">Reference proteome</keyword>
<proteinExistence type="predicted"/>
<accession>A0A3P7J5C8</accession>
<evidence type="ECO:0000313" key="3">
    <source>
        <dbReference type="Proteomes" id="UP000270094"/>
    </source>
</evidence>
<feature type="signal peptide" evidence="1">
    <location>
        <begin position="1"/>
        <end position="17"/>
    </location>
</feature>
<feature type="chain" id="PRO_5018189157" description="SCP domain-containing protein" evidence="1">
    <location>
        <begin position="18"/>
        <end position="225"/>
    </location>
</feature>
<dbReference type="SUPFAM" id="SSF55797">
    <property type="entry name" value="PR-1-like"/>
    <property type="match status" value="1"/>
</dbReference>
<dbReference type="OrthoDB" id="5907736at2759"/>
<dbReference type="Proteomes" id="UP000270094">
    <property type="component" value="Unassembled WGS sequence"/>
</dbReference>